<accession>A0ABW9LDI5</accession>
<dbReference type="RefSeq" id="WP_409543754.1">
    <property type="nucleotide sequence ID" value="NZ_JBKBDD010000005.1"/>
</dbReference>
<feature type="compositionally biased region" description="Low complexity" evidence="1">
    <location>
        <begin position="8"/>
        <end position="21"/>
    </location>
</feature>
<evidence type="ECO:0000313" key="3">
    <source>
        <dbReference type="EMBL" id="MFN6544691.1"/>
    </source>
</evidence>
<reference evidence="3 4" key="1">
    <citation type="submission" date="2024-12" db="EMBL/GenBank/DDBJ databases">
        <title>The coexistence of Mycolicibacterium septicum and Mycolicibacterium nivoides in clinical samples.</title>
        <authorList>
            <person name="Wang C."/>
            <person name="Feng Y."/>
            <person name="Zong Z."/>
        </authorList>
    </citation>
    <scope>NUCLEOTIDE SEQUENCE [LARGE SCALE GENOMIC DNA]</scope>
    <source>
        <strain evidence="3 4">120309</strain>
    </source>
</reference>
<evidence type="ECO:0000256" key="2">
    <source>
        <dbReference type="SAM" id="Phobius"/>
    </source>
</evidence>
<sequence length="206" mass="20494">MTSPHAPQGPEYPGEPSYPEQLGHQQPEYPLGDTPPDAPQPEAAVSPSRVTAILTAVLAGLGAAMTLGNGIVGLIGLAALAGDAGLRTLALRSPGVLALTVLATLLSVVCGLLLLAGTVTLLQRKMIGRTLIVSGCVLIVLGSLISLGLSLGAAARYGAPGTSGLAVLSLVLPIATIVLAVLPSTAAWIQVKPNPGVSPSPPTLSS</sequence>
<evidence type="ECO:0000313" key="4">
    <source>
        <dbReference type="Proteomes" id="UP001635816"/>
    </source>
</evidence>
<comment type="caution">
    <text evidence="3">The sequence shown here is derived from an EMBL/GenBank/DDBJ whole genome shotgun (WGS) entry which is preliminary data.</text>
</comment>
<gene>
    <name evidence="3" type="ORF">ACK4CT_15975</name>
</gene>
<organism evidence="3 4">
    <name type="scientific">Mycolicibacterium nivoides</name>
    <dbReference type="NCBI Taxonomy" id="2487344"/>
    <lineage>
        <taxon>Bacteria</taxon>
        <taxon>Bacillati</taxon>
        <taxon>Actinomycetota</taxon>
        <taxon>Actinomycetes</taxon>
        <taxon>Mycobacteriales</taxon>
        <taxon>Mycobacteriaceae</taxon>
        <taxon>Mycolicibacterium</taxon>
    </lineage>
</organism>
<feature type="transmembrane region" description="Helical" evidence="2">
    <location>
        <begin position="161"/>
        <end position="182"/>
    </location>
</feature>
<keyword evidence="2" id="KW-1133">Transmembrane helix</keyword>
<protein>
    <submittedName>
        <fullName evidence="3">Uncharacterized protein</fullName>
    </submittedName>
</protein>
<dbReference type="Proteomes" id="UP001635816">
    <property type="component" value="Unassembled WGS sequence"/>
</dbReference>
<proteinExistence type="predicted"/>
<feature type="transmembrane region" description="Helical" evidence="2">
    <location>
        <begin position="56"/>
        <end position="81"/>
    </location>
</feature>
<evidence type="ECO:0000256" key="1">
    <source>
        <dbReference type="SAM" id="MobiDB-lite"/>
    </source>
</evidence>
<keyword evidence="4" id="KW-1185">Reference proteome</keyword>
<dbReference type="EMBL" id="JBKBDD010000005">
    <property type="protein sequence ID" value="MFN6544691.1"/>
    <property type="molecule type" value="Genomic_DNA"/>
</dbReference>
<keyword evidence="2" id="KW-0472">Membrane</keyword>
<keyword evidence="2" id="KW-0812">Transmembrane</keyword>
<feature type="transmembrane region" description="Helical" evidence="2">
    <location>
        <begin position="131"/>
        <end position="155"/>
    </location>
</feature>
<feature type="region of interest" description="Disordered" evidence="1">
    <location>
        <begin position="1"/>
        <end position="45"/>
    </location>
</feature>
<name>A0ABW9LDI5_9MYCO</name>
<feature type="transmembrane region" description="Helical" evidence="2">
    <location>
        <begin position="96"/>
        <end position="119"/>
    </location>
</feature>